<proteinExistence type="predicted"/>
<dbReference type="EMBL" id="JBHEZX010000028">
    <property type="protein sequence ID" value="MFC1414787.1"/>
    <property type="molecule type" value="Genomic_DNA"/>
</dbReference>
<name>A0ABV6VMK8_9ACTN</name>
<keyword evidence="2" id="KW-1185">Reference proteome</keyword>
<dbReference type="InterPro" id="IPR020843">
    <property type="entry name" value="ER"/>
</dbReference>
<dbReference type="SUPFAM" id="SSF51735">
    <property type="entry name" value="NAD(P)-binding Rossmann-fold domains"/>
    <property type="match status" value="1"/>
</dbReference>
<accession>A0ABV6VMK8</accession>
<dbReference type="InterPro" id="IPR013154">
    <property type="entry name" value="ADH-like_N"/>
</dbReference>
<dbReference type="InterPro" id="IPR011032">
    <property type="entry name" value="GroES-like_sf"/>
</dbReference>
<dbReference type="Pfam" id="PF08240">
    <property type="entry name" value="ADH_N"/>
    <property type="match status" value="1"/>
</dbReference>
<dbReference type="InterPro" id="IPR002328">
    <property type="entry name" value="ADH_Zn_CS"/>
</dbReference>
<dbReference type="PANTHER" id="PTHR43401:SF2">
    <property type="entry name" value="L-THREONINE 3-DEHYDROGENASE"/>
    <property type="match status" value="1"/>
</dbReference>
<dbReference type="Proteomes" id="UP001592582">
    <property type="component" value="Unassembled WGS sequence"/>
</dbReference>
<dbReference type="PROSITE" id="PS00059">
    <property type="entry name" value="ADH_ZINC"/>
    <property type="match status" value="1"/>
</dbReference>
<dbReference type="SMART" id="SM00829">
    <property type="entry name" value="PKS_ER"/>
    <property type="match status" value="1"/>
</dbReference>
<evidence type="ECO:0000313" key="1">
    <source>
        <dbReference type="EMBL" id="MFC1414787.1"/>
    </source>
</evidence>
<dbReference type="SUPFAM" id="SSF50129">
    <property type="entry name" value="GroES-like"/>
    <property type="match status" value="1"/>
</dbReference>
<reference evidence="1 2" key="1">
    <citation type="submission" date="2024-09" db="EMBL/GenBank/DDBJ databases">
        <authorList>
            <person name="Lee S.D."/>
        </authorList>
    </citation>
    <scope>NUCLEOTIDE SEQUENCE [LARGE SCALE GENOMIC DNA]</scope>
    <source>
        <strain evidence="1 2">N1-1</strain>
    </source>
</reference>
<dbReference type="Pfam" id="PF00107">
    <property type="entry name" value="ADH_zinc_N"/>
    <property type="match status" value="1"/>
</dbReference>
<comment type="caution">
    <text evidence="1">The sequence shown here is derived from an EMBL/GenBank/DDBJ whole genome shotgun (WGS) entry which is preliminary data.</text>
</comment>
<dbReference type="PANTHER" id="PTHR43401">
    <property type="entry name" value="L-THREONINE 3-DEHYDROGENASE"/>
    <property type="match status" value="1"/>
</dbReference>
<evidence type="ECO:0000313" key="2">
    <source>
        <dbReference type="Proteomes" id="UP001592582"/>
    </source>
</evidence>
<gene>
    <name evidence="1" type="ORF">ACEZDG_36560</name>
</gene>
<dbReference type="InterPro" id="IPR036291">
    <property type="entry name" value="NAD(P)-bd_dom_sf"/>
</dbReference>
<dbReference type="Gene3D" id="3.90.180.10">
    <property type="entry name" value="Medium-chain alcohol dehydrogenases, catalytic domain"/>
    <property type="match status" value="1"/>
</dbReference>
<dbReference type="Gene3D" id="3.40.50.720">
    <property type="entry name" value="NAD(P)-binding Rossmann-like Domain"/>
    <property type="match status" value="1"/>
</dbReference>
<protein>
    <submittedName>
        <fullName evidence="1">Zinc-binding dehydrogenase</fullName>
    </submittedName>
</protein>
<sequence>MTAAATTRQVAYTGAGSLRIEASAPVPPAAGQVRIDVAYTGICGTDLHIFHGTMDGRVNPPGVIGHEMSGRIAELGQGVEGWEVGDAVTVMPLARCGECPACRAGHSHICHRLNFIGIDSTGSMQNSWTVPAETLVRLPSRVPLDHAALVEPTAVAVHDVRRGDVQPGEKVVVVGGGPVGVLIALVARHSGAEVRLVELDPFRREVAEKLGLTTLDPRGQDVTAEVEAWTGGAGAAVAFEVSGAAAGVATAVDVLAVRGRLVLVAIHSAPREVNLHRFFWRELTLIGARLYERDDFETAVRLIADGDITVGALISRISPLEQAGEAFAALESGGGVMKVLVDCRSTEGTDAR</sequence>
<organism evidence="1 2">
    <name type="scientific">Streptacidiphilus alkalitolerans</name>
    <dbReference type="NCBI Taxonomy" id="3342712"/>
    <lineage>
        <taxon>Bacteria</taxon>
        <taxon>Bacillati</taxon>
        <taxon>Actinomycetota</taxon>
        <taxon>Actinomycetes</taxon>
        <taxon>Kitasatosporales</taxon>
        <taxon>Streptomycetaceae</taxon>
        <taxon>Streptacidiphilus</taxon>
    </lineage>
</organism>
<dbReference type="InterPro" id="IPR013149">
    <property type="entry name" value="ADH-like_C"/>
</dbReference>
<dbReference type="InterPro" id="IPR050129">
    <property type="entry name" value="Zn_alcohol_dh"/>
</dbReference>